<evidence type="ECO:0000313" key="1">
    <source>
        <dbReference type="EMBL" id="MVT00484.1"/>
    </source>
</evidence>
<proteinExistence type="predicted"/>
<evidence type="ECO:0000313" key="2">
    <source>
        <dbReference type="Proteomes" id="UP000438106"/>
    </source>
</evidence>
<name>A0A7X3FTQ6_9HYPH</name>
<dbReference type="RefSeq" id="WP_157291268.1">
    <property type="nucleotide sequence ID" value="NZ_WQRF01000007.1"/>
</dbReference>
<dbReference type="AlphaFoldDB" id="A0A7X3FTQ6"/>
<comment type="caution">
    <text evidence="1">The sequence shown here is derived from an EMBL/GenBank/DDBJ whole genome shotgun (WGS) entry which is preliminary data.</text>
</comment>
<accession>A0A7X3FTQ6</accession>
<keyword evidence="2" id="KW-1185">Reference proteome</keyword>
<dbReference type="EMBL" id="WQRF01000007">
    <property type="protein sequence ID" value="MVT00484.1"/>
    <property type="molecule type" value="Genomic_DNA"/>
</dbReference>
<organism evidence="1 2">
    <name type="scientific">Devosia marina</name>
    <dbReference type="NCBI Taxonomy" id="2683198"/>
    <lineage>
        <taxon>Bacteria</taxon>
        <taxon>Pseudomonadati</taxon>
        <taxon>Pseudomonadota</taxon>
        <taxon>Alphaproteobacteria</taxon>
        <taxon>Hyphomicrobiales</taxon>
        <taxon>Devosiaceae</taxon>
        <taxon>Devosia</taxon>
    </lineage>
</organism>
<reference evidence="1 2" key="1">
    <citation type="submission" date="2019-12" db="EMBL/GenBank/DDBJ databases">
        <title>Devosia maris sp. nov., isolated from the deep seawater.</title>
        <authorList>
            <person name="Liu Y."/>
        </authorList>
    </citation>
    <scope>NUCLEOTIDE SEQUENCE [LARGE SCALE GENOMIC DNA]</scope>
    <source>
        <strain evidence="1 2">L53-10-65</strain>
    </source>
</reference>
<sequence length="266" mass="29878">MGEAMSEDHYQTERDTCETALAAAVAVSDAGIGLLDGWQGHWAAFLHARTIVNTMTIFDVIDAGVRSGGEARPLDHFSVASIARTAVEAALMMLYISDPSLSPEQWELRHLILQLHDTSHRSRMFRAREAGENGEEVKQMRAEYRFHIDRIASEILANAEFSKLTPEQRERILKSRDYYIGGIRNAVRMAGWDVADYDFFESYFSAYIHSMPMSFFRAEQHQVGFSGISEFQFALCGTALALVANALVSTTARMEELIRLAREASQ</sequence>
<dbReference type="Proteomes" id="UP000438106">
    <property type="component" value="Unassembled WGS sequence"/>
</dbReference>
<protein>
    <submittedName>
        <fullName evidence="1">Uncharacterized protein</fullName>
    </submittedName>
</protein>
<gene>
    <name evidence="1" type="ORF">GO014_15780</name>
</gene>